<dbReference type="Proteomes" id="UP000886653">
    <property type="component" value="Unassembled WGS sequence"/>
</dbReference>
<dbReference type="OrthoDB" id="115435at2759"/>
<protein>
    <recommendedName>
        <fullName evidence="1">Tf2-1-like SH3-like domain-containing protein</fullName>
    </recommendedName>
</protein>
<accession>A0A9P6N8W5</accession>
<reference evidence="2" key="1">
    <citation type="submission" date="2013-11" db="EMBL/GenBank/DDBJ databases">
        <title>Genome sequence of the fusiform rust pathogen reveals effectors for host alternation and coevolution with pine.</title>
        <authorList>
            <consortium name="DOE Joint Genome Institute"/>
            <person name="Smith K."/>
            <person name="Pendleton A."/>
            <person name="Kubisiak T."/>
            <person name="Anderson C."/>
            <person name="Salamov A."/>
            <person name="Aerts A."/>
            <person name="Riley R."/>
            <person name="Clum A."/>
            <person name="Lindquist E."/>
            <person name="Ence D."/>
            <person name="Campbell M."/>
            <person name="Kronenberg Z."/>
            <person name="Feau N."/>
            <person name="Dhillon B."/>
            <person name="Hamelin R."/>
            <person name="Burleigh J."/>
            <person name="Smith J."/>
            <person name="Yandell M."/>
            <person name="Nelson C."/>
            <person name="Grigoriev I."/>
            <person name="Davis J."/>
        </authorList>
    </citation>
    <scope>NUCLEOTIDE SEQUENCE</scope>
    <source>
        <strain evidence="2">G11</strain>
    </source>
</reference>
<dbReference type="AlphaFoldDB" id="A0A9P6N8W5"/>
<dbReference type="Pfam" id="PF24626">
    <property type="entry name" value="SH3_Tf2-1"/>
    <property type="match status" value="1"/>
</dbReference>
<proteinExistence type="predicted"/>
<evidence type="ECO:0000313" key="3">
    <source>
        <dbReference type="Proteomes" id="UP000886653"/>
    </source>
</evidence>
<dbReference type="EMBL" id="MU167360">
    <property type="protein sequence ID" value="KAG0142110.1"/>
    <property type="molecule type" value="Genomic_DNA"/>
</dbReference>
<gene>
    <name evidence="2" type="ORF">CROQUDRAFT_19298</name>
</gene>
<name>A0A9P6N8W5_9BASI</name>
<organism evidence="2 3">
    <name type="scientific">Cronartium quercuum f. sp. fusiforme G11</name>
    <dbReference type="NCBI Taxonomy" id="708437"/>
    <lineage>
        <taxon>Eukaryota</taxon>
        <taxon>Fungi</taxon>
        <taxon>Dikarya</taxon>
        <taxon>Basidiomycota</taxon>
        <taxon>Pucciniomycotina</taxon>
        <taxon>Pucciniomycetes</taxon>
        <taxon>Pucciniales</taxon>
        <taxon>Coleosporiaceae</taxon>
        <taxon>Cronartium</taxon>
    </lineage>
</organism>
<sequence length="84" mass="9751">QAFHYNKRRQDQDMIVVGDWVLIEANNRGVTSGKAQGGASKLKERFQGPYRVRRVLNKGRNCKLDLRTGDELFNNFHVSKLKIY</sequence>
<feature type="domain" description="Tf2-1-like SH3-like" evidence="1">
    <location>
        <begin position="18"/>
        <end position="84"/>
    </location>
</feature>
<feature type="non-terminal residue" evidence="2">
    <location>
        <position position="84"/>
    </location>
</feature>
<dbReference type="InterPro" id="IPR056924">
    <property type="entry name" value="SH3_Tf2-1"/>
</dbReference>
<evidence type="ECO:0000259" key="1">
    <source>
        <dbReference type="Pfam" id="PF24626"/>
    </source>
</evidence>
<evidence type="ECO:0000313" key="2">
    <source>
        <dbReference type="EMBL" id="KAG0142110.1"/>
    </source>
</evidence>
<feature type="non-terminal residue" evidence="2">
    <location>
        <position position="1"/>
    </location>
</feature>
<comment type="caution">
    <text evidence="2">The sequence shown here is derived from an EMBL/GenBank/DDBJ whole genome shotgun (WGS) entry which is preliminary data.</text>
</comment>
<keyword evidence="3" id="KW-1185">Reference proteome</keyword>